<proteinExistence type="predicted"/>
<protein>
    <submittedName>
        <fullName evidence="3">Uncharacterized protein</fullName>
    </submittedName>
</protein>
<gene>
    <name evidence="3" type="ORF">BDW59DRAFT_148253</name>
</gene>
<dbReference type="PANTHER" id="PTHR42055">
    <property type="entry name" value="YALI0E03476P"/>
    <property type="match status" value="1"/>
</dbReference>
<evidence type="ECO:0000313" key="4">
    <source>
        <dbReference type="Proteomes" id="UP001610335"/>
    </source>
</evidence>
<dbReference type="EMBL" id="JBFXLS010000048">
    <property type="protein sequence ID" value="KAL2823940.1"/>
    <property type="molecule type" value="Genomic_DNA"/>
</dbReference>
<feature type="chain" id="PRO_5046224629" evidence="2">
    <location>
        <begin position="25"/>
        <end position="587"/>
    </location>
</feature>
<feature type="compositionally biased region" description="Basic and acidic residues" evidence="1">
    <location>
        <begin position="495"/>
        <end position="508"/>
    </location>
</feature>
<dbReference type="PANTHER" id="PTHR42055:SF1">
    <property type="entry name" value="YALI0E03476P"/>
    <property type="match status" value="1"/>
</dbReference>
<evidence type="ECO:0000256" key="1">
    <source>
        <dbReference type="SAM" id="MobiDB-lite"/>
    </source>
</evidence>
<sequence length="587" mass="65435">MVPRQSTTLLTIVVFVVLLLVIFSSSPKPESLHEGISAAAQYVPKFPSLNDFHLPTFHPPAHKPPDPQEDSSSGDSKWFSNLAWLNPFSSSITLDESRSVLPPLPERPYIFTYYNPKKDNTRDVDDADAQLLLAWRRAWYAQGFRPAVLGRGEAMASPLYESVQHLELNPELEEGIFKWLAWSHMGDGLLADWRCFPMARYDDATLSYLRRGTEPDRIIRFNRANSALFSGGKTAISGAIETAVKKIDKSAKNFVDLIPEDLFQFQQTSSLAFYDSATIAANYPGLSEKTATPAAVDRLALVELINSHLQTTFQNSFPGGIVVLKPHAEHTTALVEPALRLARALGQCPHSIAPSSCPPNRPNCHPCDAHKLMQISQPATYKNNTQVYTIGTLPHPYTLISLLQNSVEVTARYIRRETGRDGWLREVTGQHLDHKLGGGTRAVVLKKAVADEPAIGTSIWMTVESLPAEAGQALPSSLLDEFEWQLGFKIPRDSNVDAKNEGDTKESMQHANPSKQGVGREYEIMKQARGVLKTQTNRPSIQAVAEAWNLADTEVWRFVKAYRARSIVERKKWEEAEKDFLGARPKK</sequence>
<feature type="signal peptide" evidence="2">
    <location>
        <begin position="1"/>
        <end position="24"/>
    </location>
</feature>
<keyword evidence="4" id="KW-1185">Reference proteome</keyword>
<name>A0ABR4I875_9EURO</name>
<dbReference type="Proteomes" id="UP001610335">
    <property type="component" value="Unassembled WGS sequence"/>
</dbReference>
<accession>A0ABR4I875</accession>
<evidence type="ECO:0000256" key="2">
    <source>
        <dbReference type="SAM" id="SignalP"/>
    </source>
</evidence>
<keyword evidence="2" id="KW-0732">Signal</keyword>
<comment type="caution">
    <text evidence="3">The sequence shown here is derived from an EMBL/GenBank/DDBJ whole genome shotgun (WGS) entry which is preliminary data.</text>
</comment>
<reference evidence="3 4" key="1">
    <citation type="submission" date="2024-07" db="EMBL/GenBank/DDBJ databases">
        <title>Section-level genome sequencing and comparative genomics of Aspergillus sections Usti and Cavernicolus.</title>
        <authorList>
            <consortium name="Lawrence Berkeley National Laboratory"/>
            <person name="Nybo J.L."/>
            <person name="Vesth T.C."/>
            <person name="Theobald S."/>
            <person name="Frisvad J.C."/>
            <person name="Larsen T.O."/>
            <person name="Kjaerboelling I."/>
            <person name="Rothschild-Mancinelli K."/>
            <person name="Lyhne E.K."/>
            <person name="Kogle M.E."/>
            <person name="Barry K."/>
            <person name="Clum A."/>
            <person name="Na H."/>
            <person name="Ledsgaard L."/>
            <person name="Lin J."/>
            <person name="Lipzen A."/>
            <person name="Kuo A."/>
            <person name="Riley R."/>
            <person name="Mondo S."/>
            <person name="LaButti K."/>
            <person name="Haridas S."/>
            <person name="Pangalinan J."/>
            <person name="Salamov A.A."/>
            <person name="Simmons B.A."/>
            <person name="Magnuson J.K."/>
            <person name="Chen J."/>
            <person name="Drula E."/>
            <person name="Henrissat B."/>
            <person name="Wiebenga A."/>
            <person name="Lubbers R.J."/>
            <person name="Gomes A.C."/>
            <person name="Makela M.R."/>
            <person name="Stajich J."/>
            <person name="Grigoriev I.V."/>
            <person name="Mortensen U.H."/>
            <person name="De vries R.P."/>
            <person name="Baker S.E."/>
            <person name="Andersen M.R."/>
        </authorList>
    </citation>
    <scope>NUCLEOTIDE SEQUENCE [LARGE SCALE GENOMIC DNA]</scope>
    <source>
        <strain evidence="3 4">CBS 600.67</strain>
    </source>
</reference>
<feature type="region of interest" description="Disordered" evidence="1">
    <location>
        <begin position="495"/>
        <end position="518"/>
    </location>
</feature>
<organism evidence="3 4">
    <name type="scientific">Aspergillus cavernicola</name>
    <dbReference type="NCBI Taxonomy" id="176166"/>
    <lineage>
        <taxon>Eukaryota</taxon>
        <taxon>Fungi</taxon>
        <taxon>Dikarya</taxon>
        <taxon>Ascomycota</taxon>
        <taxon>Pezizomycotina</taxon>
        <taxon>Eurotiomycetes</taxon>
        <taxon>Eurotiomycetidae</taxon>
        <taxon>Eurotiales</taxon>
        <taxon>Aspergillaceae</taxon>
        <taxon>Aspergillus</taxon>
        <taxon>Aspergillus subgen. Nidulantes</taxon>
    </lineage>
</organism>
<evidence type="ECO:0000313" key="3">
    <source>
        <dbReference type="EMBL" id="KAL2823940.1"/>
    </source>
</evidence>